<dbReference type="OrthoDB" id="3657990at2759"/>
<dbReference type="Proteomes" id="UP000481861">
    <property type="component" value="Unassembled WGS sequence"/>
</dbReference>
<dbReference type="InterPro" id="IPR038883">
    <property type="entry name" value="AN11006-like"/>
</dbReference>
<dbReference type="EMBL" id="JAADJZ010000012">
    <property type="protein sequence ID" value="KAF2871209.1"/>
    <property type="molecule type" value="Genomic_DNA"/>
</dbReference>
<gene>
    <name evidence="1" type="ORF">BDV95DRAFT_595083</name>
</gene>
<dbReference type="AlphaFoldDB" id="A0A7C8I5B2"/>
<accession>A0A7C8I5B2</accession>
<evidence type="ECO:0000313" key="2">
    <source>
        <dbReference type="Proteomes" id="UP000481861"/>
    </source>
</evidence>
<reference evidence="1 2" key="1">
    <citation type="submission" date="2020-01" db="EMBL/GenBank/DDBJ databases">
        <authorList>
            <consortium name="DOE Joint Genome Institute"/>
            <person name="Haridas S."/>
            <person name="Albert R."/>
            <person name="Binder M."/>
            <person name="Bloem J."/>
            <person name="Labutti K."/>
            <person name="Salamov A."/>
            <person name="Andreopoulos B."/>
            <person name="Baker S.E."/>
            <person name="Barry K."/>
            <person name="Bills G."/>
            <person name="Bluhm B.H."/>
            <person name="Cannon C."/>
            <person name="Castanera R."/>
            <person name="Culley D.E."/>
            <person name="Daum C."/>
            <person name="Ezra D."/>
            <person name="Gonzalez J.B."/>
            <person name="Henrissat B."/>
            <person name="Kuo A."/>
            <person name="Liang C."/>
            <person name="Lipzen A."/>
            <person name="Lutzoni F."/>
            <person name="Magnuson J."/>
            <person name="Mondo S."/>
            <person name="Nolan M."/>
            <person name="Ohm R."/>
            <person name="Pangilinan J."/>
            <person name="Park H.-J.H."/>
            <person name="Ramirez L."/>
            <person name="Alfaro M."/>
            <person name="Sun H."/>
            <person name="Tritt A."/>
            <person name="Yoshinaga Y."/>
            <person name="Zwiers L.-H.L."/>
            <person name="Turgeon B.G."/>
            <person name="Goodwin S.B."/>
            <person name="Spatafora J.W."/>
            <person name="Crous P.W."/>
            <person name="Grigoriev I.V."/>
        </authorList>
    </citation>
    <scope>NUCLEOTIDE SEQUENCE [LARGE SCALE GENOMIC DNA]</scope>
    <source>
        <strain evidence="1 2">CBS 611.86</strain>
    </source>
</reference>
<dbReference type="PANTHER" id="PTHR42085">
    <property type="entry name" value="F-BOX DOMAIN-CONTAINING PROTEIN"/>
    <property type="match status" value="1"/>
</dbReference>
<name>A0A7C8I5B2_9PLEO</name>
<comment type="caution">
    <text evidence="1">The sequence shown here is derived from an EMBL/GenBank/DDBJ whole genome shotgun (WGS) entry which is preliminary data.</text>
</comment>
<proteinExistence type="predicted"/>
<protein>
    <submittedName>
        <fullName evidence="1">Uncharacterized protein</fullName>
    </submittedName>
</protein>
<evidence type="ECO:0000313" key="1">
    <source>
        <dbReference type="EMBL" id="KAF2871209.1"/>
    </source>
</evidence>
<sequence>MFTRPTSMPPQSPLLQLPREIRDEIYAYYVYTEDGYHHSPITGKLHTADNQPIDLSLMYTCRLIASEFSGVALRHNRITFTTIPQDESRKAERFSHLLEEHKRALMQLVALAAPCVTPRILETLRVDRSGHVLLDGLVKLDAPASRAEIQNGIFDYSDDELESTHYQLLQDMLPLISAEPGFHRSIAEQERDQGGPKDSSRSTRVTESSLLELLELKPVLWSIPSEDELTTMSPLLPRTIEESRGIEASSEGHRLKLFFLATTAAIRFLTRLTDHSRSQVRHILILEDRISIGFPEQHAQGLVPFFKEKSNLTVERRVNI</sequence>
<dbReference type="PANTHER" id="PTHR42085:SF1">
    <property type="entry name" value="F-BOX DOMAIN-CONTAINING PROTEIN"/>
    <property type="match status" value="1"/>
</dbReference>
<keyword evidence="2" id="KW-1185">Reference proteome</keyword>
<organism evidence="1 2">
    <name type="scientific">Massariosphaeria phaeospora</name>
    <dbReference type="NCBI Taxonomy" id="100035"/>
    <lineage>
        <taxon>Eukaryota</taxon>
        <taxon>Fungi</taxon>
        <taxon>Dikarya</taxon>
        <taxon>Ascomycota</taxon>
        <taxon>Pezizomycotina</taxon>
        <taxon>Dothideomycetes</taxon>
        <taxon>Pleosporomycetidae</taxon>
        <taxon>Pleosporales</taxon>
        <taxon>Pleosporales incertae sedis</taxon>
        <taxon>Massariosphaeria</taxon>
    </lineage>
</organism>